<dbReference type="AlphaFoldDB" id="A0A0F9HBV8"/>
<accession>A0A0F9HBV8</accession>
<dbReference type="EMBL" id="LAZR01017399">
    <property type="protein sequence ID" value="KKM00592.1"/>
    <property type="molecule type" value="Genomic_DNA"/>
</dbReference>
<reference evidence="1" key="1">
    <citation type="journal article" date="2015" name="Nature">
        <title>Complex archaea that bridge the gap between prokaryotes and eukaryotes.</title>
        <authorList>
            <person name="Spang A."/>
            <person name="Saw J.H."/>
            <person name="Jorgensen S.L."/>
            <person name="Zaremba-Niedzwiedzka K."/>
            <person name="Martijn J."/>
            <person name="Lind A.E."/>
            <person name="van Eijk R."/>
            <person name="Schleper C."/>
            <person name="Guy L."/>
            <person name="Ettema T.J."/>
        </authorList>
    </citation>
    <scope>NUCLEOTIDE SEQUENCE</scope>
</reference>
<proteinExistence type="predicted"/>
<evidence type="ECO:0000313" key="1">
    <source>
        <dbReference type="EMBL" id="KKM00592.1"/>
    </source>
</evidence>
<comment type="caution">
    <text evidence="1">The sequence shown here is derived from an EMBL/GenBank/DDBJ whole genome shotgun (WGS) entry which is preliminary data.</text>
</comment>
<gene>
    <name evidence="1" type="ORF">LCGC14_1802930</name>
</gene>
<organism evidence="1">
    <name type="scientific">marine sediment metagenome</name>
    <dbReference type="NCBI Taxonomy" id="412755"/>
    <lineage>
        <taxon>unclassified sequences</taxon>
        <taxon>metagenomes</taxon>
        <taxon>ecological metagenomes</taxon>
    </lineage>
</organism>
<name>A0A0F9HBV8_9ZZZZ</name>
<sequence length="80" mass="9032">MKLRQINENESMELAKDYIDDAKEGPISGTEFIVYDDRVIIITDENDPDLLHVIKAEVPIGIWNQFMNVVNANNSSPGVK</sequence>
<protein>
    <submittedName>
        <fullName evidence="1">Uncharacterized protein</fullName>
    </submittedName>
</protein>